<organism evidence="4 5">
    <name type="scientific">Guptibacillus hwajinpoensis</name>
    <dbReference type="NCBI Taxonomy" id="208199"/>
    <lineage>
        <taxon>Bacteria</taxon>
        <taxon>Bacillati</taxon>
        <taxon>Bacillota</taxon>
        <taxon>Bacilli</taxon>
        <taxon>Bacillales</taxon>
        <taxon>Guptibacillaceae</taxon>
        <taxon>Guptibacillus</taxon>
    </lineage>
</organism>
<reference evidence="4 5" key="1">
    <citation type="submission" date="2019-11" db="EMBL/GenBank/DDBJ databases">
        <title>Genome sequences of 17 halophilic strains isolated from different environments.</title>
        <authorList>
            <person name="Furrow R.E."/>
        </authorList>
    </citation>
    <scope>NUCLEOTIDE SEQUENCE [LARGE SCALE GENOMIC DNA]</scope>
    <source>
        <strain evidence="4 5">22506_14_FS</strain>
    </source>
</reference>
<evidence type="ECO:0000313" key="5">
    <source>
        <dbReference type="Proteomes" id="UP000447833"/>
    </source>
</evidence>
<dbReference type="InterPro" id="IPR009003">
    <property type="entry name" value="Peptidase_S1_PA"/>
</dbReference>
<dbReference type="PANTHER" id="PTHR43343">
    <property type="entry name" value="PEPTIDASE S12"/>
    <property type="match status" value="1"/>
</dbReference>
<comment type="caution">
    <text evidence="4">The sequence shown here is derived from an EMBL/GenBank/DDBJ whole genome shotgun (WGS) entry which is preliminary data.</text>
</comment>
<evidence type="ECO:0000256" key="2">
    <source>
        <dbReference type="ARBA" id="ARBA00022801"/>
    </source>
</evidence>
<dbReference type="EMBL" id="WMEY01000005">
    <property type="protein sequence ID" value="MYL64798.1"/>
    <property type="molecule type" value="Genomic_DNA"/>
</dbReference>
<dbReference type="InterPro" id="IPR051201">
    <property type="entry name" value="Chloro_Bact_Ser_Proteases"/>
</dbReference>
<gene>
    <name evidence="4" type="ORF">GLW07_15680</name>
</gene>
<dbReference type="GO" id="GO:0006508">
    <property type="term" value="P:proteolysis"/>
    <property type="evidence" value="ECO:0007669"/>
    <property type="project" value="UniProtKB-KW"/>
</dbReference>
<dbReference type="InterPro" id="IPR001940">
    <property type="entry name" value="Peptidase_S1C"/>
</dbReference>
<name>A0A845F209_9BACL</name>
<protein>
    <submittedName>
        <fullName evidence="4">Trypsin-like serine protease</fullName>
    </submittedName>
</protein>
<dbReference type="GO" id="GO:0004252">
    <property type="term" value="F:serine-type endopeptidase activity"/>
    <property type="evidence" value="ECO:0007669"/>
    <property type="project" value="InterPro"/>
</dbReference>
<dbReference type="SUPFAM" id="SSF50494">
    <property type="entry name" value="Trypsin-like serine proteases"/>
    <property type="match status" value="1"/>
</dbReference>
<dbReference type="PANTHER" id="PTHR43343:SF3">
    <property type="entry name" value="PROTEASE DO-LIKE 8, CHLOROPLASTIC"/>
    <property type="match status" value="1"/>
</dbReference>
<sequence>MSKKLALLLSLTSSLFILVIGGIGFYFLHDSYSSTAVKATSSLGKKTDTSEKTVEEPNLKSVIHETQKSVVQIEVNLKDGSSSGSGFLYNSEGDVITNAHVVEGAQKITVKTSDAKQFEAQIIGMGDTTDVAVIRVPGLKENPPLSVAEERMAEVGDNIIALGSPLGLQNTVTTGIVSGLDREFILEPYRYEHIYQISAPITKGNSGGPLIDATTGEAIAINSAGTDSGAIGFSIPLPNVIDQIKGWSDEPIKLTVDDESKEEVATPQGLTGEDFKNNATYLIGYFYESLSTQDYVTAYSLLGSRWQSEMVYEDFRRGYIHTLNVEVSNMTGSLNQTNDQVKVTATIKANERTEDKKTTTSLYNVTYQVGYENDQLKILNGNAQKLK</sequence>
<dbReference type="Gene3D" id="2.40.10.120">
    <property type="match status" value="1"/>
</dbReference>
<dbReference type="AlphaFoldDB" id="A0A845F209"/>
<accession>A0A845F209</accession>
<evidence type="ECO:0000256" key="3">
    <source>
        <dbReference type="ARBA" id="ARBA00022825"/>
    </source>
</evidence>
<dbReference type="PRINTS" id="PR00834">
    <property type="entry name" value="PROTEASES2C"/>
</dbReference>
<evidence type="ECO:0000313" key="4">
    <source>
        <dbReference type="EMBL" id="MYL64798.1"/>
    </source>
</evidence>
<dbReference type="RefSeq" id="WP_160920215.1">
    <property type="nucleotide sequence ID" value="NZ_WMEY01000005.1"/>
</dbReference>
<dbReference type="Pfam" id="PF13365">
    <property type="entry name" value="Trypsin_2"/>
    <property type="match status" value="1"/>
</dbReference>
<proteinExistence type="predicted"/>
<dbReference type="Proteomes" id="UP000447833">
    <property type="component" value="Unassembled WGS sequence"/>
</dbReference>
<keyword evidence="3" id="KW-0720">Serine protease</keyword>
<evidence type="ECO:0000256" key="1">
    <source>
        <dbReference type="ARBA" id="ARBA00022670"/>
    </source>
</evidence>
<keyword evidence="1 4" id="KW-0645">Protease</keyword>
<keyword evidence="2" id="KW-0378">Hydrolase</keyword>